<evidence type="ECO:0000313" key="5">
    <source>
        <dbReference type="Proteomes" id="UP001149140"/>
    </source>
</evidence>
<keyword evidence="2" id="KW-0472">Membrane</keyword>
<keyword evidence="2" id="KW-0812">Transmembrane</keyword>
<proteinExistence type="predicted"/>
<reference evidence="4" key="1">
    <citation type="submission" date="2022-10" db="EMBL/GenBank/DDBJ databases">
        <title>The WGS of Solirubrobacter ginsenosidimutans DSM 21036.</title>
        <authorList>
            <person name="Jiang Z."/>
        </authorList>
    </citation>
    <scope>NUCLEOTIDE SEQUENCE</scope>
    <source>
        <strain evidence="4">DSM 21036</strain>
    </source>
</reference>
<gene>
    <name evidence="4" type="ORF">OM076_24400</name>
</gene>
<feature type="transmembrane region" description="Helical" evidence="2">
    <location>
        <begin position="17"/>
        <end position="36"/>
    </location>
</feature>
<dbReference type="RefSeq" id="WP_270042683.1">
    <property type="nucleotide sequence ID" value="NZ_JAPDOD010000025.1"/>
</dbReference>
<evidence type="ECO:0000256" key="1">
    <source>
        <dbReference type="SAM" id="MobiDB-lite"/>
    </source>
</evidence>
<feature type="transmembrane region" description="Helical" evidence="2">
    <location>
        <begin position="48"/>
        <end position="70"/>
    </location>
</feature>
<feature type="domain" description="DZANK-type" evidence="3">
    <location>
        <begin position="101"/>
        <end position="143"/>
    </location>
</feature>
<sequence>METLAIFGIKNNALDTAASVALLVLGVLYLSLIFWTFADARRRIDDPLLVVCATLASFFPFVGTIVYLIVRPPEFLDDVRLRELEMTAAEARLASLDYSLCPHCDYEVQSDYLRCPSCMRKLKERCYSCSKPIDPAWRICPFCEAETSAPTPSSTRRRRRQTTDQSTVAAEAAKPAELTEPEAETAGTGETSRRRRR</sequence>
<dbReference type="Proteomes" id="UP001149140">
    <property type="component" value="Unassembled WGS sequence"/>
</dbReference>
<keyword evidence="2" id="KW-1133">Transmembrane helix</keyword>
<accession>A0A9X3MW03</accession>
<name>A0A9X3MW03_9ACTN</name>
<evidence type="ECO:0000256" key="2">
    <source>
        <dbReference type="SAM" id="Phobius"/>
    </source>
</evidence>
<evidence type="ECO:0000259" key="3">
    <source>
        <dbReference type="Pfam" id="PF12773"/>
    </source>
</evidence>
<organism evidence="4 5">
    <name type="scientific">Solirubrobacter ginsenosidimutans</name>
    <dbReference type="NCBI Taxonomy" id="490573"/>
    <lineage>
        <taxon>Bacteria</taxon>
        <taxon>Bacillati</taxon>
        <taxon>Actinomycetota</taxon>
        <taxon>Thermoleophilia</taxon>
        <taxon>Solirubrobacterales</taxon>
        <taxon>Solirubrobacteraceae</taxon>
        <taxon>Solirubrobacter</taxon>
    </lineage>
</organism>
<dbReference type="EMBL" id="JAPDOD010000025">
    <property type="protein sequence ID" value="MDA0163437.1"/>
    <property type="molecule type" value="Genomic_DNA"/>
</dbReference>
<protein>
    <submittedName>
        <fullName evidence="4">Zinc ribbon domain-containing protein</fullName>
    </submittedName>
</protein>
<feature type="compositionally biased region" description="Low complexity" evidence="1">
    <location>
        <begin position="163"/>
        <end position="190"/>
    </location>
</feature>
<feature type="region of interest" description="Disordered" evidence="1">
    <location>
        <begin position="147"/>
        <end position="197"/>
    </location>
</feature>
<keyword evidence="5" id="KW-1185">Reference proteome</keyword>
<evidence type="ECO:0000313" key="4">
    <source>
        <dbReference type="EMBL" id="MDA0163437.1"/>
    </source>
</evidence>
<dbReference type="InterPro" id="IPR025874">
    <property type="entry name" value="DZR"/>
</dbReference>
<dbReference type="AlphaFoldDB" id="A0A9X3MW03"/>
<comment type="caution">
    <text evidence="4">The sequence shown here is derived from an EMBL/GenBank/DDBJ whole genome shotgun (WGS) entry which is preliminary data.</text>
</comment>
<dbReference type="Pfam" id="PF12773">
    <property type="entry name" value="DZR"/>
    <property type="match status" value="1"/>
</dbReference>